<dbReference type="GO" id="GO:0004483">
    <property type="term" value="F:methyltransferase cap1 activity"/>
    <property type="evidence" value="ECO:0007669"/>
    <property type="project" value="UniProtKB-UniRule"/>
</dbReference>
<proteinExistence type="predicted"/>
<dbReference type="GO" id="GO:0003676">
    <property type="term" value="F:nucleic acid binding"/>
    <property type="evidence" value="ECO:0007669"/>
    <property type="project" value="UniProtKB-UniRule"/>
</dbReference>
<accession>A0A0M3K1M5</accession>
<sequence length="471" mass="52462">MNSAISGAAQPYDYRSISSMAGSDPLARKRHRNVSERLTDSEDEGAGPDTLARRRHRNDTERLTDSGNEEESRRSSMTADGSGTSKKDEDAIRRLASQRRADIRENFHEELSETAMRKRKQTETLSGDDDSSDDDLLPGKSFEQFQKGFGSGLGSSDSREGELDRQQQQVSASSSGAWQPKSDDRGAALLAKMGYGGGGLGKSGQGRTEPIPLSTQRGRVGLGHQSTQSIGRDLTAKWDSSIEEKSVDEHVLWLEVSGEKRSEIVGKICDEWMVIGKRKEIIDDEDQYCDGEVLRAMLKAKSVFDDLSDRDLREARSRANPYETIGSAFFQNRAAMKVANLDRVFDWLLTKENPSTLERKNPVEVRKQADGTAVTTKEAENCDRKLPLFYFADVCAGPGGFTEYVLWRKAFYNAKGFGFTLVGWFAGKDDFKLERFTASAPEYFEPYYGKHGDGDVMNPENIISLEEVSEL</sequence>
<feature type="compositionally biased region" description="Polar residues" evidence="2">
    <location>
        <begin position="75"/>
        <end position="84"/>
    </location>
</feature>
<organism evidence="7">
    <name type="scientific">Anisakis simplex</name>
    <name type="common">Herring worm</name>
    <dbReference type="NCBI Taxonomy" id="6269"/>
    <lineage>
        <taxon>Eukaryota</taxon>
        <taxon>Metazoa</taxon>
        <taxon>Ecdysozoa</taxon>
        <taxon>Nematoda</taxon>
        <taxon>Chromadorea</taxon>
        <taxon>Rhabditida</taxon>
        <taxon>Spirurina</taxon>
        <taxon>Ascaridomorpha</taxon>
        <taxon>Ascaridoidea</taxon>
        <taxon>Anisakidae</taxon>
        <taxon>Anisakis</taxon>
        <taxon>Anisakis simplex complex</taxon>
    </lineage>
</organism>
<dbReference type="GO" id="GO:0006370">
    <property type="term" value="P:7-methylguanosine mRNA capping"/>
    <property type="evidence" value="ECO:0007669"/>
    <property type="project" value="UniProtKB-UniRule"/>
</dbReference>
<dbReference type="WBParaSite" id="ASIM_0001477501-mRNA-1">
    <property type="protein sequence ID" value="ASIM_0001477501-mRNA-1"/>
    <property type="gene ID" value="ASIM_0001477501"/>
</dbReference>
<dbReference type="SMART" id="SM00443">
    <property type="entry name" value="G_patch"/>
    <property type="match status" value="1"/>
</dbReference>
<keyword evidence="1" id="KW-0507">mRNA processing</keyword>
<keyword evidence="6" id="KW-1185">Reference proteome</keyword>
<feature type="domain" description="G-patch" evidence="3">
    <location>
        <begin position="182"/>
        <end position="227"/>
    </location>
</feature>
<evidence type="ECO:0000256" key="1">
    <source>
        <dbReference type="RuleBase" id="RU368012"/>
    </source>
</evidence>
<keyword evidence="1" id="KW-0506">mRNA capping</keyword>
<dbReference type="OrthoDB" id="10251234at2759"/>
<dbReference type="EC" id="2.1.1.57" evidence="1"/>
<dbReference type="Gene3D" id="3.40.50.12760">
    <property type="match status" value="1"/>
</dbReference>
<evidence type="ECO:0000313" key="6">
    <source>
        <dbReference type="Proteomes" id="UP000267096"/>
    </source>
</evidence>
<dbReference type="EMBL" id="UYRR01031652">
    <property type="protein sequence ID" value="VDK51713.1"/>
    <property type="molecule type" value="Genomic_DNA"/>
</dbReference>
<dbReference type="PROSITE" id="PS51613">
    <property type="entry name" value="SAM_MT_RRMJ"/>
    <property type="match status" value="1"/>
</dbReference>
<reference evidence="5 6" key="2">
    <citation type="submission" date="2018-11" db="EMBL/GenBank/DDBJ databases">
        <authorList>
            <consortium name="Pathogen Informatics"/>
        </authorList>
    </citation>
    <scope>NUCLEOTIDE SEQUENCE [LARGE SCALE GENOMIC DNA]</scope>
</reference>
<dbReference type="Proteomes" id="UP000267096">
    <property type="component" value="Unassembled WGS sequence"/>
</dbReference>
<dbReference type="InterPro" id="IPR002877">
    <property type="entry name" value="RNA_MeTrfase_FtsJ_dom"/>
</dbReference>
<dbReference type="GO" id="GO:0005737">
    <property type="term" value="C:cytoplasm"/>
    <property type="evidence" value="ECO:0007669"/>
    <property type="project" value="TreeGrafter"/>
</dbReference>
<feature type="compositionally biased region" description="Acidic residues" evidence="2">
    <location>
        <begin position="126"/>
        <end position="136"/>
    </location>
</feature>
<dbReference type="GO" id="GO:0016556">
    <property type="term" value="P:mRNA modification"/>
    <property type="evidence" value="ECO:0007669"/>
    <property type="project" value="UniProtKB-UniRule"/>
</dbReference>
<evidence type="ECO:0000313" key="5">
    <source>
        <dbReference type="EMBL" id="VDK51713.1"/>
    </source>
</evidence>
<keyword evidence="1" id="KW-0539">Nucleus</keyword>
<keyword evidence="1" id="KW-0808">Transferase</keyword>
<keyword evidence="1" id="KW-0489">Methyltransferase</keyword>
<keyword evidence="1" id="KW-0949">S-adenosyl-L-methionine</keyword>
<comment type="function">
    <text evidence="1">S-adenosyl-L-methionine-dependent methyltransferase that mediates RNA cap1 2'-O-ribose methylation to the 5'-cap structure of RNAs. Methylates the ribose of the first nucleotide of a m(7)GpppG-capped mRNA to produce m(7)GpppNmp (cap1).</text>
</comment>
<feature type="region of interest" description="Disordered" evidence="2">
    <location>
        <begin position="1"/>
        <end position="182"/>
    </location>
</feature>
<reference evidence="7" key="1">
    <citation type="submission" date="2017-02" db="UniProtKB">
        <authorList>
            <consortium name="WormBaseParasite"/>
        </authorList>
    </citation>
    <scope>IDENTIFICATION</scope>
</reference>
<feature type="domain" description="RrmJ-type SAM-dependent 2'-O-MTase" evidence="4">
    <location>
        <begin position="329"/>
        <end position="471"/>
    </location>
</feature>
<evidence type="ECO:0000313" key="7">
    <source>
        <dbReference type="WBParaSite" id="ASIM_0001477501-mRNA-1"/>
    </source>
</evidence>
<protein>
    <recommendedName>
        <fullName evidence="1">Cap-specific mRNA (nucleoside-2'-O-)-methyltransferase 1</fullName>
        <ecNumber evidence="1">2.1.1.57</ecNumber>
    </recommendedName>
    <alternativeName>
        <fullName evidence="1">Cap1 2'O-ribose methyltransferase 1</fullName>
    </alternativeName>
</protein>
<comment type="subcellular location">
    <subcellularLocation>
        <location evidence="1">Nucleus</location>
    </subcellularLocation>
</comment>
<dbReference type="InterPro" id="IPR000467">
    <property type="entry name" value="G_patch_dom"/>
</dbReference>
<dbReference type="Pfam" id="PF01728">
    <property type="entry name" value="FtsJ"/>
    <property type="match status" value="1"/>
</dbReference>
<dbReference type="PANTHER" id="PTHR16121:SF0">
    <property type="entry name" value="CAP-SPECIFIC MRNA (NUCLEOSIDE-2'-O-)-METHYLTRANSFERASE 1"/>
    <property type="match status" value="1"/>
</dbReference>
<feature type="compositionally biased region" description="Low complexity" evidence="2">
    <location>
        <begin position="166"/>
        <end position="175"/>
    </location>
</feature>
<dbReference type="AlphaFoldDB" id="A0A0M3K1M5"/>
<feature type="compositionally biased region" description="Basic and acidic residues" evidence="2">
    <location>
        <begin position="85"/>
        <end position="111"/>
    </location>
</feature>
<comment type="catalytic activity">
    <reaction evidence="1">
        <text>a 5'-end (N(7)-methyl 5'-triphosphoguanosine)-ribonucleoside in mRNA + S-adenosyl-L-methionine = a 5'-end (N(7)-methyl 5'-triphosphoguanosine)-(2'-O-methyl-ribonucleoside) in mRNA + S-adenosyl-L-homocysteine + H(+)</text>
        <dbReference type="Rhea" id="RHEA:67020"/>
        <dbReference type="Rhea" id="RHEA-COMP:17167"/>
        <dbReference type="Rhea" id="RHEA-COMP:17168"/>
        <dbReference type="ChEBI" id="CHEBI:15378"/>
        <dbReference type="ChEBI" id="CHEBI:57856"/>
        <dbReference type="ChEBI" id="CHEBI:59789"/>
        <dbReference type="ChEBI" id="CHEBI:156461"/>
        <dbReference type="ChEBI" id="CHEBI:167609"/>
        <dbReference type="EC" id="2.1.1.57"/>
    </reaction>
</comment>
<feature type="region of interest" description="Disordered" evidence="2">
    <location>
        <begin position="197"/>
        <end position="226"/>
    </location>
</feature>
<dbReference type="InterPro" id="IPR025816">
    <property type="entry name" value="RrmJ-type_MeTrfase"/>
</dbReference>
<dbReference type="PANTHER" id="PTHR16121">
    <property type="entry name" value="CAP-SPECIFIC MRNA (NUCLEOSIDE-2'-O-)-METHYLTRANSFERASE 1-RELATED"/>
    <property type="match status" value="1"/>
</dbReference>
<gene>
    <name evidence="5" type="ORF">ASIM_LOCUS14185</name>
</gene>
<evidence type="ECO:0000259" key="4">
    <source>
        <dbReference type="PROSITE" id="PS51613"/>
    </source>
</evidence>
<name>A0A0M3K1M5_ANISI</name>
<dbReference type="InterPro" id="IPR050851">
    <property type="entry name" value="mRNA_Cap_2O-Ribose_MeTrfase"/>
</dbReference>
<feature type="compositionally biased region" description="Basic and acidic residues" evidence="2">
    <location>
        <begin position="58"/>
        <end position="74"/>
    </location>
</feature>
<dbReference type="PROSITE" id="PS50174">
    <property type="entry name" value="G_PATCH"/>
    <property type="match status" value="1"/>
</dbReference>
<dbReference type="GO" id="GO:0005634">
    <property type="term" value="C:nucleus"/>
    <property type="evidence" value="ECO:0007669"/>
    <property type="project" value="UniProtKB-SubCell"/>
</dbReference>
<evidence type="ECO:0000259" key="3">
    <source>
        <dbReference type="PROSITE" id="PS50174"/>
    </source>
</evidence>
<dbReference type="Pfam" id="PF01585">
    <property type="entry name" value="G-patch"/>
    <property type="match status" value="1"/>
</dbReference>
<dbReference type="GO" id="GO:0032259">
    <property type="term" value="P:methylation"/>
    <property type="evidence" value="ECO:0007669"/>
    <property type="project" value="UniProtKB-KW"/>
</dbReference>
<evidence type="ECO:0000256" key="2">
    <source>
        <dbReference type="SAM" id="MobiDB-lite"/>
    </source>
</evidence>